<comment type="caution">
    <text evidence="1">The sequence shown here is derived from an EMBL/GenBank/DDBJ whole genome shotgun (WGS) entry which is preliminary data.</text>
</comment>
<gene>
    <name evidence="1" type="ORF">HPP92_002359</name>
</gene>
<evidence type="ECO:0000313" key="1">
    <source>
        <dbReference type="EMBL" id="KAG0497668.1"/>
    </source>
</evidence>
<dbReference type="Proteomes" id="UP000636800">
    <property type="component" value="Chromosome 1"/>
</dbReference>
<dbReference type="OrthoDB" id="5831190at2759"/>
<organism evidence="1 2">
    <name type="scientific">Vanilla planifolia</name>
    <name type="common">Vanilla</name>
    <dbReference type="NCBI Taxonomy" id="51239"/>
    <lineage>
        <taxon>Eukaryota</taxon>
        <taxon>Viridiplantae</taxon>
        <taxon>Streptophyta</taxon>
        <taxon>Embryophyta</taxon>
        <taxon>Tracheophyta</taxon>
        <taxon>Spermatophyta</taxon>
        <taxon>Magnoliopsida</taxon>
        <taxon>Liliopsida</taxon>
        <taxon>Asparagales</taxon>
        <taxon>Orchidaceae</taxon>
        <taxon>Vanilloideae</taxon>
        <taxon>Vanilleae</taxon>
        <taxon>Vanilla</taxon>
    </lineage>
</organism>
<reference evidence="1 2" key="1">
    <citation type="journal article" date="2020" name="Nat. Food">
        <title>A phased Vanilla planifolia genome enables genetic improvement of flavour and production.</title>
        <authorList>
            <person name="Hasing T."/>
            <person name="Tang H."/>
            <person name="Brym M."/>
            <person name="Khazi F."/>
            <person name="Huang T."/>
            <person name="Chambers A.H."/>
        </authorList>
    </citation>
    <scope>NUCLEOTIDE SEQUENCE [LARGE SCALE GENOMIC DNA]</scope>
    <source>
        <tissue evidence="1">Leaf</tissue>
    </source>
</reference>
<keyword evidence="2" id="KW-1185">Reference proteome</keyword>
<sequence>MTVTRSWRREACDGKLVTKGRRSPSFFGISPTSVRSTDVVGDRSGLSRRFGMPAAGFDRLVKGESEQKIDEARRS</sequence>
<evidence type="ECO:0000313" key="2">
    <source>
        <dbReference type="Proteomes" id="UP000636800"/>
    </source>
</evidence>
<protein>
    <submittedName>
        <fullName evidence="1">Uncharacterized protein</fullName>
    </submittedName>
</protein>
<dbReference type="AlphaFoldDB" id="A0A835RVR5"/>
<dbReference type="EMBL" id="JADCNL010000001">
    <property type="protein sequence ID" value="KAG0497668.1"/>
    <property type="molecule type" value="Genomic_DNA"/>
</dbReference>
<accession>A0A835RVR5</accession>
<proteinExistence type="predicted"/>
<name>A0A835RVR5_VANPL</name>